<accession>A0A6A6DQF0</accession>
<sequence>VFEDIYQPRQVCEDLTRLAFGPRAGCNDNLFQMLLNMSLSREAGAPIHLTTRDTQGFQERQDIPTLRAALATADEAGDKKEKRATKLTPDNLIATLSQLQLLEKRKNYFNRVDTIRA</sequence>
<feature type="non-terminal residue" evidence="1">
    <location>
        <position position="1"/>
    </location>
</feature>
<evidence type="ECO:0000313" key="1">
    <source>
        <dbReference type="EMBL" id="KAF2180160.1"/>
    </source>
</evidence>
<evidence type="ECO:0000313" key="2">
    <source>
        <dbReference type="Proteomes" id="UP000800200"/>
    </source>
</evidence>
<organism evidence="1 2">
    <name type="scientific">Zopfia rhizophila CBS 207.26</name>
    <dbReference type="NCBI Taxonomy" id="1314779"/>
    <lineage>
        <taxon>Eukaryota</taxon>
        <taxon>Fungi</taxon>
        <taxon>Dikarya</taxon>
        <taxon>Ascomycota</taxon>
        <taxon>Pezizomycotina</taxon>
        <taxon>Dothideomycetes</taxon>
        <taxon>Dothideomycetes incertae sedis</taxon>
        <taxon>Zopfiaceae</taxon>
        <taxon>Zopfia</taxon>
    </lineage>
</organism>
<gene>
    <name evidence="1" type="ORF">K469DRAFT_593670</name>
</gene>
<proteinExistence type="predicted"/>
<dbReference type="EMBL" id="ML994660">
    <property type="protein sequence ID" value="KAF2180160.1"/>
    <property type="molecule type" value="Genomic_DNA"/>
</dbReference>
<protein>
    <submittedName>
        <fullName evidence="1">Uncharacterized protein</fullName>
    </submittedName>
</protein>
<dbReference type="OrthoDB" id="3772622at2759"/>
<keyword evidence="2" id="KW-1185">Reference proteome</keyword>
<dbReference type="Proteomes" id="UP000800200">
    <property type="component" value="Unassembled WGS sequence"/>
</dbReference>
<dbReference type="AlphaFoldDB" id="A0A6A6DQF0"/>
<reference evidence="1" key="1">
    <citation type="journal article" date="2020" name="Stud. Mycol.">
        <title>101 Dothideomycetes genomes: a test case for predicting lifestyles and emergence of pathogens.</title>
        <authorList>
            <person name="Haridas S."/>
            <person name="Albert R."/>
            <person name="Binder M."/>
            <person name="Bloem J."/>
            <person name="Labutti K."/>
            <person name="Salamov A."/>
            <person name="Andreopoulos B."/>
            <person name="Baker S."/>
            <person name="Barry K."/>
            <person name="Bills G."/>
            <person name="Bluhm B."/>
            <person name="Cannon C."/>
            <person name="Castanera R."/>
            <person name="Culley D."/>
            <person name="Daum C."/>
            <person name="Ezra D."/>
            <person name="Gonzalez J."/>
            <person name="Henrissat B."/>
            <person name="Kuo A."/>
            <person name="Liang C."/>
            <person name="Lipzen A."/>
            <person name="Lutzoni F."/>
            <person name="Magnuson J."/>
            <person name="Mondo S."/>
            <person name="Nolan M."/>
            <person name="Ohm R."/>
            <person name="Pangilinan J."/>
            <person name="Park H.-J."/>
            <person name="Ramirez L."/>
            <person name="Alfaro M."/>
            <person name="Sun H."/>
            <person name="Tritt A."/>
            <person name="Yoshinaga Y."/>
            <person name="Zwiers L.-H."/>
            <person name="Turgeon B."/>
            <person name="Goodwin S."/>
            <person name="Spatafora J."/>
            <person name="Crous P."/>
            <person name="Grigoriev I."/>
        </authorList>
    </citation>
    <scope>NUCLEOTIDE SEQUENCE</scope>
    <source>
        <strain evidence="1">CBS 207.26</strain>
    </source>
</reference>
<name>A0A6A6DQF0_9PEZI</name>